<name>A0A7I8DJT8_9FIRM</name>
<proteinExistence type="predicted"/>
<evidence type="ECO:0000313" key="1">
    <source>
        <dbReference type="EMBL" id="BCJ98748.1"/>
    </source>
</evidence>
<evidence type="ECO:0000313" key="2">
    <source>
        <dbReference type="Proteomes" id="UP000515703"/>
    </source>
</evidence>
<keyword evidence="2" id="KW-1185">Reference proteome</keyword>
<protein>
    <submittedName>
        <fullName evidence="1">Uncharacterized protein</fullName>
    </submittedName>
</protein>
<gene>
    <name evidence="1" type="ORF">bsdcttw_17890</name>
</gene>
<reference evidence="1 2" key="1">
    <citation type="submission" date="2020-08" db="EMBL/GenBank/DDBJ databases">
        <title>Draft genome sequencing of an Anaerocolumna strain isolated from anoxic soil subjected to BSD treatment.</title>
        <authorList>
            <person name="Uek A."/>
            <person name="Tonouchi A."/>
        </authorList>
    </citation>
    <scope>NUCLEOTIDE SEQUENCE [LARGE SCALE GENOMIC DNA]</scope>
    <source>
        <strain evidence="1 2">CTTW</strain>
    </source>
</reference>
<dbReference type="EMBL" id="AP023368">
    <property type="protein sequence ID" value="BCJ98748.1"/>
    <property type="molecule type" value="Genomic_DNA"/>
</dbReference>
<dbReference type="Proteomes" id="UP000515703">
    <property type="component" value="Chromosome"/>
</dbReference>
<sequence length="68" mass="7904">MDFPHNHGLFSGYADKYVFQTQTDRYDRIFKICGVKPTAKKIIARLYGNRSLHTITIQPGIFSRLKDN</sequence>
<dbReference type="KEGG" id="acht:bsdcttw_17890"/>
<accession>A0A7I8DJT8</accession>
<organism evidence="1 2">
    <name type="scientific">Anaerocolumna chitinilytica</name>
    <dbReference type="NCBI Taxonomy" id="1727145"/>
    <lineage>
        <taxon>Bacteria</taxon>
        <taxon>Bacillati</taxon>
        <taxon>Bacillota</taxon>
        <taxon>Clostridia</taxon>
        <taxon>Lachnospirales</taxon>
        <taxon>Lachnospiraceae</taxon>
        <taxon>Anaerocolumna</taxon>
    </lineage>
</organism>
<reference evidence="1 2" key="2">
    <citation type="submission" date="2020-08" db="EMBL/GenBank/DDBJ databases">
        <authorList>
            <person name="Ueki A."/>
            <person name="Tonouchi A."/>
        </authorList>
    </citation>
    <scope>NUCLEOTIDE SEQUENCE [LARGE SCALE GENOMIC DNA]</scope>
    <source>
        <strain evidence="1 2">CTTW</strain>
    </source>
</reference>
<dbReference type="AlphaFoldDB" id="A0A7I8DJT8"/>